<feature type="transmembrane region" description="Helical" evidence="2">
    <location>
        <begin position="896"/>
        <end position="918"/>
    </location>
</feature>
<evidence type="ECO:0000256" key="2">
    <source>
        <dbReference type="SAM" id="Phobius"/>
    </source>
</evidence>
<organism evidence="3 4">
    <name type="scientific">Penicillium subrubescens</name>
    <dbReference type="NCBI Taxonomy" id="1316194"/>
    <lineage>
        <taxon>Eukaryota</taxon>
        <taxon>Fungi</taxon>
        <taxon>Dikarya</taxon>
        <taxon>Ascomycota</taxon>
        <taxon>Pezizomycotina</taxon>
        <taxon>Eurotiomycetes</taxon>
        <taxon>Eurotiomycetidae</taxon>
        <taxon>Eurotiales</taxon>
        <taxon>Aspergillaceae</taxon>
        <taxon>Penicillium</taxon>
    </lineage>
</organism>
<feature type="compositionally biased region" description="Low complexity" evidence="1">
    <location>
        <begin position="578"/>
        <end position="592"/>
    </location>
</feature>
<feature type="region of interest" description="Disordered" evidence="1">
    <location>
        <begin position="424"/>
        <end position="462"/>
    </location>
</feature>
<feature type="region of interest" description="Disordered" evidence="1">
    <location>
        <begin position="1001"/>
        <end position="1039"/>
    </location>
</feature>
<keyword evidence="2" id="KW-0812">Transmembrane</keyword>
<feature type="region of interest" description="Disordered" evidence="1">
    <location>
        <begin position="388"/>
        <end position="407"/>
    </location>
</feature>
<dbReference type="Proteomes" id="UP000186955">
    <property type="component" value="Unassembled WGS sequence"/>
</dbReference>
<feature type="region of interest" description="Disordered" evidence="1">
    <location>
        <begin position="836"/>
        <end position="856"/>
    </location>
</feature>
<name>A0A1Q5U4D2_9EURO</name>
<sequence>MPSRRHQQPQLQVPVLPTFPLSSPISEEISSPSCSSAEDRDLERNRPFDFLVKATKHKIELKSGKDGNGNGNGNRSPNLSQRDHHKRHSIRGITKKRKNVAKPVGLNLVTDFSLAAPPKKQVDNGGPAPFVDLNDLKLLSKDRAKERSGQTKGLTSTNDDEIFEITNFTNIPNISRKRASFHQLPEETSRIQSETGNPFLDPKVVENPFSDRFDHGLSPSDRHVMIGLSVPRNESLHHTREIDSAGTPLTPSIIVTPAREDAPWSTSSPEGLRPRATSSIYSQPTPRLWQNGPDIPPVPAIPAEHSRKAAESDFLGAHFAAMTRKHRSMSAETIIEDDIPDRTHVHEPLEDNDQAPLTRLSVNTQALRPESQGWWTYLLSPLLGKKSPLSPSFPRSTAPITSSTKEPRKLEWWEKEVSCFSPETPESAVKSSWQEDKKSLEQSRSLGGNEEPDSSSAKRQTTTSMIFGGRAIQGEAAEYYQACAHELFSKTETPYFECHNHICSITPAAVVAAIYAAQFKADEGETRDRGLIFAEAQAHETSRSLPQHSGGNKGLLIDIDSPTEDGSKGLGDSKEIDSPASTASSDSWSSSITDEDEVDHGKALPGPPQGVTRGVVPDVPSEQPIHPPPAAVPVHEPVPAPTAFMPEPPPPGPIPVAPAVMPEPPSLVQPPPPQIINTISPPVNNIHYMPQPVAMPPESAPVERAAPQYAPMFPPVNEPPPPVPMPREQSRGLSEWPFVPPAAHTPMHEESTRAAPVPVPVGGLPKSELQQENHVPPPIPNHNEPISPAFQRAAAGGPGAIPMSSMNEVQAPAPAYTQNPRDEAALPPRYALHPAPGAAIMNSTGDAGPGEARRQRLEREDAIGRKIGGFWRGRACFPKKGCFGRPGREGRTKRRWYFCICMFFLIIVVLAIVLALTLTRKGDTTQVQSNWLNLTGYPPMPTGISTVAGAEPQVQKSTCIKPSSLWSCALPKGQQSDNQPYAANEPNFRLEIRFRNGTYNHSTVPLSSKTRRDANSWDPSPSPPSLADQTFLGNTTDGNSLPYAGEETPFYMTLLSPLKITSTSNTNSLSRRSATNDTTTFPNLTAVIPAPAENSDGTAAAATLYPLPESQPVRLYNRGQDNEHYGFYTYFDKSIFLASRAPLNGSATDLSPLDTNGGSTESDAVVRCTWSQSRFLVQIWTQPSKMGYNLLKNGSNSSTTATSTSAAATPTLSSTSSSSASDFTRPGSFPYPISITVDRHGGAEKKKLLYCYGIESDQHYNITDRKLQLEDRGFGGTLVNPASGIFDDLDGDSSSGSSSNSTTGYGGVDGGSGGCECLWSNWVKKS</sequence>
<evidence type="ECO:0000313" key="4">
    <source>
        <dbReference type="Proteomes" id="UP000186955"/>
    </source>
</evidence>
<accession>A0A1Q5U4D2</accession>
<feature type="compositionally biased region" description="Low complexity" evidence="1">
    <location>
        <begin position="1199"/>
        <end position="1221"/>
    </location>
</feature>
<feature type="compositionally biased region" description="Basic and acidic residues" evidence="1">
    <location>
        <begin position="565"/>
        <end position="577"/>
    </location>
</feature>
<feature type="compositionally biased region" description="Basic and acidic residues" evidence="1">
    <location>
        <begin position="37"/>
        <end position="47"/>
    </location>
</feature>
<gene>
    <name evidence="3" type="ORF">PENSUB_5927</name>
</gene>
<feature type="compositionally biased region" description="Low complexity" evidence="1">
    <location>
        <begin position="8"/>
        <end position="36"/>
    </location>
</feature>
<feature type="region of interest" description="Disordered" evidence="1">
    <location>
        <begin position="1"/>
        <end position="99"/>
    </location>
</feature>
<proteinExistence type="predicted"/>
<dbReference type="EMBL" id="MNBE01000582">
    <property type="protein sequence ID" value="OKP07338.1"/>
    <property type="molecule type" value="Genomic_DNA"/>
</dbReference>
<feature type="compositionally biased region" description="Polar residues" evidence="1">
    <location>
        <begin position="1027"/>
        <end position="1039"/>
    </location>
</feature>
<evidence type="ECO:0000256" key="1">
    <source>
        <dbReference type="SAM" id="MobiDB-lite"/>
    </source>
</evidence>
<feature type="region of interest" description="Disordered" evidence="1">
    <location>
        <begin position="538"/>
        <end position="628"/>
    </location>
</feature>
<keyword evidence="4" id="KW-1185">Reference proteome</keyword>
<reference evidence="3 4" key="1">
    <citation type="submission" date="2016-10" db="EMBL/GenBank/DDBJ databases">
        <title>Genome sequence of the ascomycete fungus Penicillium subrubescens.</title>
        <authorList>
            <person name="De Vries R.P."/>
            <person name="Peng M."/>
            <person name="Dilokpimol A."/>
            <person name="Hilden K."/>
            <person name="Makela M.R."/>
            <person name="Grigoriev I."/>
            <person name="Riley R."/>
            <person name="Granchi Z."/>
        </authorList>
    </citation>
    <scope>NUCLEOTIDE SEQUENCE [LARGE SCALE GENOMIC DNA]</scope>
    <source>
        <strain evidence="3 4">CBS 132785</strain>
    </source>
</reference>
<dbReference type="STRING" id="1316194.A0A1Q5U4D2"/>
<keyword evidence="2" id="KW-1133">Transmembrane helix</keyword>
<feature type="compositionally biased region" description="Basic residues" evidence="1">
    <location>
        <begin position="83"/>
        <end position="99"/>
    </location>
</feature>
<dbReference type="OrthoDB" id="10259622at2759"/>
<comment type="caution">
    <text evidence="3">The sequence shown here is derived from an EMBL/GenBank/DDBJ whole genome shotgun (WGS) entry which is preliminary data.</text>
</comment>
<feature type="region of interest" description="Disordered" evidence="1">
    <location>
        <begin position="1199"/>
        <end position="1223"/>
    </location>
</feature>
<evidence type="ECO:0000313" key="3">
    <source>
        <dbReference type="EMBL" id="OKP07338.1"/>
    </source>
</evidence>
<protein>
    <submittedName>
        <fullName evidence="3">Uncharacterized protein</fullName>
    </submittedName>
</protein>
<keyword evidence="2" id="KW-0472">Membrane</keyword>